<dbReference type="GO" id="GO:0008408">
    <property type="term" value="F:3'-5' exonuclease activity"/>
    <property type="evidence" value="ECO:0007669"/>
    <property type="project" value="InterPro"/>
</dbReference>
<dbReference type="InterPro" id="IPR002562">
    <property type="entry name" value="3'-5'_exonuclease_dom"/>
</dbReference>
<keyword evidence="4" id="KW-0732">Signal</keyword>
<gene>
    <name evidence="6" type="ORF">GTHE00462_LOCUS29847</name>
</gene>
<keyword evidence="1" id="KW-0540">Nuclease</keyword>
<protein>
    <recommendedName>
        <fullName evidence="5">3'-5' exonuclease domain-containing protein</fullName>
    </recommendedName>
</protein>
<evidence type="ECO:0000256" key="3">
    <source>
        <dbReference type="SAM" id="MobiDB-lite"/>
    </source>
</evidence>
<sequence>MAPRREGGGRLLVTMASLSALLQLSGSHGQSGYREAAVSQPLAPLAFAPSWVKLAPDASRSRKEAGWRHAEGPRRVPIFLSSAGSRRVACNLEDAPRPPRSENISLSGARGDKKSRVENSSDEIKTQWSNVEAVEDGGARASTDASSYWMDYYMRVVCDEASGPRQTPTQELEELETKLEQGNISPELFDEMKGDIFKRFWKELVTQDTMKRRFRERMIAVQVTNSAQFADSWIRINVLEKLEKLVGLAVEWNSGVRVKGGNRHRISIIQISTRTAVLVIQLAQILPPRVPPLLEQILSDSNIRKVGAGILMDSLKLRKDWGIQVRGRVDVYLWGRDLGYCDKGKGISAIARSVLALDYEMPSTVRKGNWEAETLSNLQLTCSALDAWIAREALCYLETLTRRPAPKDDSLPSEALARGRLGKEDEVPPPLPRAYPQQPPQQLDKGEPDMTLYIPKTDVRKPGAEAHWVWRGTRVSNRHIQTYCQVELEIEDYTAGGSSRTCSRIRLWGGEANVWEATQLIKKLLARSQLDEQYLACGLAVPAFIERIDSESVQSTALVNTPEVVAWSFFPKTLTQTFTGGRMEIRGRRERKDRERAAFFAQADAAEKAADALLGRQRPGVIIGPLPGGFDPCVMWDVTRYEL</sequence>
<feature type="compositionally biased region" description="Basic and acidic residues" evidence="3">
    <location>
        <begin position="110"/>
        <end position="124"/>
    </location>
</feature>
<dbReference type="GO" id="GO:0005634">
    <property type="term" value="C:nucleus"/>
    <property type="evidence" value="ECO:0007669"/>
    <property type="project" value="TreeGrafter"/>
</dbReference>
<dbReference type="PANTHER" id="PTHR13620">
    <property type="entry name" value="3-5 EXONUCLEASE"/>
    <property type="match status" value="1"/>
</dbReference>
<dbReference type="Gene3D" id="3.30.420.10">
    <property type="entry name" value="Ribonuclease H-like superfamily/Ribonuclease H"/>
    <property type="match status" value="1"/>
</dbReference>
<name>A0A7S4URQ7_GUITH</name>
<feature type="domain" description="3'-5' exonuclease" evidence="5">
    <location>
        <begin position="240"/>
        <end position="391"/>
    </location>
</feature>
<proteinExistence type="predicted"/>
<dbReference type="SUPFAM" id="SSF53098">
    <property type="entry name" value="Ribonuclease H-like"/>
    <property type="match status" value="1"/>
</dbReference>
<dbReference type="InterPro" id="IPR036397">
    <property type="entry name" value="RNaseH_sf"/>
</dbReference>
<evidence type="ECO:0000313" key="6">
    <source>
        <dbReference type="EMBL" id="CAE2325324.1"/>
    </source>
</evidence>
<accession>A0A7S4URQ7</accession>
<reference evidence="6" key="1">
    <citation type="submission" date="2021-01" db="EMBL/GenBank/DDBJ databases">
        <authorList>
            <person name="Corre E."/>
            <person name="Pelletier E."/>
            <person name="Niang G."/>
            <person name="Scheremetjew M."/>
            <person name="Finn R."/>
            <person name="Kale V."/>
            <person name="Holt S."/>
            <person name="Cochrane G."/>
            <person name="Meng A."/>
            <person name="Brown T."/>
            <person name="Cohen L."/>
        </authorList>
    </citation>
    <scope>NUCLEOTIDE SEQUENCE</scope>
    <source>
        <strain evidence="6">CCMP 2712</strain>
    </source>
</reference>
<organism evidence="6">
    <name type="scientific">Guillardia theta</name>
    <name type="common">Cryptophyte</name>
    <name type="synonym">Cryptomonas phi</name>
    <dbReference type="NCBI Taxonomy" id="55529"/>
    <lineage>
        <taxon>Eukaryota</taxon>
        <taxon>Cryptophyceae</taxon>
        <taxon>Pyrenomonadales</taxon>
        <taxon>Geminigeraceae</taxon>
        <taxon>Guillardia</taxon>
    </lineage>
</organism>
<dbReference type="Pfam" id="PF01612">
    <property type="entry name" value="DNA_pol_A_exo1"/>
    <property type="match status" value="1"/>
</dbReference>
<dbReference type="AlphaFoldDB" id="A0A7S4URQ7"/>
<dbReference type="GO" id="GO:0006139">
    <property type="term" value="P:nucleobase-containing compound metabolic process"/>
    <property type="evidence" value="ECO:0007669"/>
    <property type="project" value="InterPro"/>
</dbReference>
<feature type="compositionally biased region" description="Pro residues" evidence="3">
    <location>
        <begin position="428"/>
        <end position="439"/>
    </location>
</feature>
<dbReference type="EMBL" id="HBKN01038080">
    <property type="protein sequence ID" value="CAE2325324.1"/>
    <property type="molecule type" value="Transcribed_RNA"/>
</dbReference>
<dbReference type="InterPro" id="IPR051132">
    <property type="entry name" value="3-5_Exonuclease_domain"/>
</dbReference>
<keyword evidence="2" id="KW-0378">Hydrolase</keyword>
<dbReference type="CDD" id="cd06141">
    <property type="entry name" value="WRN_exo"/>
    <property type="match status" value="1"/>
</dbReference>
<feature type="chain" id="PRO_5030977037" description="3'-5' exonuclease domain-containing protein" evidence="4">
    <location>
        <begin position="30"/>
        <end position="643"/>
    </location>
</feature>
<dbReference type="GO" id="GO:0005737">
    <property type="term" value="C:cytoplasm"/>
    <property type="evidence" value="ECO:0007669"/>
    <property type="project" value="TreeGrafter"/>
</dbReference>
<dbReference type="PANTHER" id="PTHR13620:SF104">
    <property type="entry name" value="EXONUCLEASE 3'-5' DOMAIN-CONTAINING PROTEIN 2"/>
    <property type="match status" value="1"/>
</dbReference>
<evidence type="ECO:0000256" key="1">
    <source>
        <dbReference type="ARBA" id="ARBA00022722"/>
    </source>
</evidence>
<evidence type="ECO:0000256" key="2">
    <source>
        <dbReference type="ARBA" id="ARBA00022801"/>
    </source>
</evidence>
<dbReference type="InterPro" id="IPR012337">
    <property type="entry name" value="RNaseH-like_sf"/>
</dbReference>
<feature type="region of interest" description="Disordered" evidence="3">
    <location>
        <begin position="90"/>
        <end position="124"/>
    </location>
</feature>
<evidence type="ECO:0000256" key="4">
    <source>
        <dbReference type="SAM" id="SignalP"/>
    </source>
</evidence>
<feature type="signal peptide" evidence="4">
    <location>
        <begin position="1"/>
        <end position="29"/>
    </location>
</feature>
<feature type="region of interest" description="Disordered" evidence="3">
    <location>
        <begin position="405"/>
        <end position="447"/>
    </location>
</feature>
<evidence type="ECO:0000259" key="5">
    <source>
        <dbReference type="Pfam" id="PF01612"/>
    </source>
</evidence>
<dbReference type="GO" id="GO:0003676">
    <property type="term" value="F:nucleic acid binding"/>
    <property type="evidence" value="ECO:0007669"/>
    <property type="project" value="InterPro"/>
</dbReference>